<dbReference type="SMART" id="SM00355">
    <property type="entry name" value="ZnF_C2H2"/>
    <property type="match status" value="8"/>
</dbReference>
<feature type="non-terminal residue" evidence="15">
    <location>
        <position position="1"/>
    </location>
</feature>
<evidence type="ECO:0000256" key="3">
    <source>
        <dbReference type="ARBA" id="ARBA00006991"/>
    </source>
</evidence>
<feature type="domain" description="C2H2-type" evidence="14">
    <location>
        <begin position="481"/>
        <end position="508"/>
    </location>
</feature>
<name>A0A2G9S0Q8_AQUCT</name>
<dbReference type="AlphaFoldDB" id="A0A2G9S0Q8"/>
<keyword evidence="5" id="KW-0677">Repeat</keyword>
<dbReference type="FunFam" id="3.30.160.60:FF:001155">
    <property type="entry name" value="Zinc finger 30C"/>
    <property type="match status" value="1"/>
</dbReference>
<dbReference type="Gene3D" id="6.10.140.140">
    <property type="match status" value="1"/>
</dbReference>
<dbReference type="SUPFAM" id="SSF109640">
    <property type="entry name" value="KRAB domain (Kruppel-associated box)"/>
    <property type="match status" value="1"/>
</dbReference>
<evidence type="ECO:0000256" key="11">
    <source>
        <dbReference type="ARBA" id="ARBA00023242"/>
    </source>
</evidence>
<evidence type="ECO:0000256" key="2">
    <source>
        <dbReference type="ARBA" id="ARBA00004123"/>
    </source>
</evidence>
<dbReference type="FunFam" id="3.30.160.60:FF:000744">
    <property type="entry name" value="zinc finger E-box-binding homeobox 1"/>
    <property type="match status" value="1"/>
</dbReference>
<feature type="compositionally biased region" description="Polar residues" evidence="13">
    <location>
        <begin position="266"/>
        <end position="282"/>
    </location>
</feature>
<proteinExistence type="inferred from homology"/>
<keyword evidence="10" id="KW-0804">Transcription</keyword>
<sequence length="533" mass="60602">RRESCIDHMTTSMRMTKGHSHMTERILNLTLEIIYLLTGEDYKVVKKISGDPLTHSSCLHRTSPITVPPPHCLTTEVTSAKKILEVTKKIIDLLAGEVPIRCQDVTVYFSMEEWEYLEGHKDLYKEVMMRNQPSLTSPHGSSNGNPPERCPHPLYSRDSTQEDHTIPHHHQNDGLKDIEAEIKKEEEEILVSGDQQSMEEGEMIMESKQEECSLHMDSNGCHVWNTSQGYCILPTDYNTITQYSPGVNPITDNKTHRPYHLGRSMDPSNPEESSDRSNTVTPDTHLRSCSAGRSTDPSNPKESALGYERESSLSCSVCGKSFTEYRNLLRHPKIHTGERPYSCSECGKGFVRKEELHKHQRIHTGERPCSCSECGKGFSTKQDLDRHRRIHTGERPFSCSECGKCFTTKGQLCRHQRIHTGEHPYSCSECGKCFADVGSLLRHLKMHTGDRPHSCSECGKCFIRRAHLLIHQRSHTGERPFSCLECGKCFYAKAHLQTHQRIHTGEHLFSCSECGKCFKCKRNFLKHQGIHTG</sequence>
<keyword evidence="11" id="KW-0539">Nucleus</keyword>
<comment type="function">
    <text evidence="1">May be involved in transcriptional regulation.</text>
</comment>
<feature type="domain" description="C2H2-type" evidence="14">
    <location>
        <begin position="453"/>
        <end position="480"/>
    </location>
</feature>
<dbReference type="FunFam" id="3.30.160.60:FF:000100">
    <property type="entry name" value="Zinc finger 45-like"/>
    <property type="match status" value="1"/>
</dbReference>
<evidence type="ECO:0000256" key="10">
    <source>
        <dbReference type="ARBA" id="ARBA00023163"/>
    </source>
</evidence>
<dbReference type="FunFam" id="3.30.160.60:FF:002343">
    <property type="entry name" value="Zinc finger protein 33A"/>
    <property type="match status" value="1"/>
</dbReference>
<feature type="domain" description="C2H2-type" evidence="14">
    <location>
        <begin position="397"/>
        <end position="424"/>
    </location>
</feature>
<dbReference type="PROSITE" id="PS00028">
    <property type="entry name" value="ZINC_FINGER_C2H2_1"/>
    <property type="match status" value="8"/>
</dbReference>
<dbReference type="GO" id="GO:0000981">
    <property type="term" value="F:DNA-binding transcription factor activity, RNA polymerase II-specific"/>
    <property type="evidence" value="ECO:0007669"/>
    <property type="project" value="TreeGrafter"/>
</dbReference>
<dbReference type="FunFam" id="3.30.160.60:FF:002716">
    <property type="entry name" value="Zinc finger protein 212"/>
    <property type="match status" value="1"/>
</dbReference>
<feature type="compositionally biased region" description="Basic and acidic residues" evidence="13">
    <location>
        <begin position="159"/>
        <end position="174"/>
    </location>
</feature>
<dbReference type="Proteomes" id="UP000228934">
    <property type="component" value="Unassembled WGS sequence"/>
</dbReference>
<feature type="domain" description="C2H2-type" evidence="14">
    <location>
        <begin position="313"/>
        <end position="340"/>
    </location>
</feature>
<keyword evidence="9" id="KW-0238">DNA-binding</keyword>
<dbReference type="Pfam" id="PF00096">
    <property type="entry name" value="zf-C2H2"/>
    <property type="match status" value="7"/>
</dbReference>
<dbReference type="InterPro" id="IPR001909">
    <property type="entry name" value="KRAB"/>
</dbReference>
<dbReference type="InterPro" id="IPR036051">
    <property type="entry name" value="KRAB_dom_sf"/>
</dbReference>
<dbReference type="GO" id="GO:0005634">
    <property type="term" value="C:nucleus"/>
    <property type="evidence" value="ECO:0007669"/>
    <property type="project" value="UniProtKB-SubCell"/>
</dbReference>
<dbReference type="InterPro" id="IPR013087">
    <property type="entry name" value="Znf_C2H2_type"/>
</dbReference>
<keyword evidence="7" id="KW-0862">Zinc</keyword>
<dbReference type="SUPFAM" id="SSF57667">
    <property type="entry name" value="beta-beta-alpha zinc fingers"/>
    <property type="match status" value="4"/>
</dbReference>
<dbReference type="Pfam" id="PF01352">
    <property type="entry name" value="KRAB"/>
    <property type="match status" value="1"/>
</dbReference>
<evidence type="ECO:0000256" key="7">
    <source>
        <dbReference type="ARBA" id="ARBA00022833"/>
    </source>
</evidence>
<reference evidence="16" key="1">
    <citation type="journal article" date="2017" name="Nat. Commun.">
        <title>The North American bullfrog draft genome provides insight into hormonal regulation of long noncoding RNA.</title>
        <authorList>
            <person name="Hammond S.A."/>
            <person name="Warren R.L."/>
            <person name="Vandervalk B.P."/>
            <person name="Kucuk E."/>
            <person name="Khan H."/>
            <person name="Gibb E.A."/>
            <person name="Pandoh P."/>
            <person name="Kirk H."/>
            <person name="Zhao Y."/>
            <person name="Jones M."/>
            <person name="Mungall A.J."/>
            <person name="Coope R."/>
            <person name="Pleasance S."/>
            <person name="Moore R.A."/>
            <person name="Holt R.A."/>
            <person name="Round J.M."/>
            <person name="Ohora S."/>
            <person name="Walle B.V."/>
            <person name="Veldhoen N."/>
            <person name="Helbing C.C."/>
            <person name="Birol I."/>
        </authorList>
    </citation>
    <scope>NUCLEOTIDE SEQUENCE [LARGE SCALE GENOMIC DNA]</scope>
</reference>
<evidence type="ECO:0000256" key="12">
    <source>
        <dbReference type="PROSITE-ProRule" id="PRU00042"/>
    </source>
</evidence>
<evidence type="ECO:0000256" key="8">
    <source>
        <dbReference type="ARBA" id="ARBA00023015"/>
    </source>
</evidence>
<keyword evidence="8" id="KW-0805">Transcription regulation</keyword>
<feature type="compositionally biased region" description="Polar residues" evidence="13">
    <location>
        <begin position="291"/>
        <end position="301"/>
    </location>
</feature>
<feature type="domain" description="C2H2-type" evidence="14">
    <location>
        <begin position="341"/>
        <end position="368"/>
    </location>
</feature>
<accession>A0A2G9S0Q8</accession>
<dbReference type="OrthoDB" id="6040519at2759"/>
<feature type="region of interest" description="Disordered" evidence="13">
    <location>
        <begin position="132"/>
        <end position="174"/>
    </location>
</feature>
<dbReference type="GO" id="GO:0003677">
    <property type="term" value="F:DNA binding"/>
    <property type="evidence" value="ECO:0007669"/>
    <property type="project" value="UniProtKB-KW"/>
</dbReference>
<feature type="domain" description="C2H2-type" evidence="14">
    <location>
        <begin position="369"/>
        <end position="396"/>
    </location>
</feature>
<evidence type="ECO:0000313" key="16">
    <source>
        <dbReference type="Proteomes" id="UP000228934"/>
    </source>
</evidence>
<dbReference type="FunFam" id="3.30.160.60:FF:000358">
    <property type="entry name" value="zinc finger protein 24"/>
    <property type="match status" value="1"/>
</dbReference>
<dbReference type="FunFam" id="3.30.160.60:FF:002063">
    <property type="entry name" value="RB associated KRAB zinc finger"/>
    <property type="match status" value="1"/>
</dbReference>
<evidence type="ECO:0000256" key="9">
    <source>
        <dbReference type="ARBA" id="ARBA00023125"/>
    </source>
</evidence>
<evidence type="ECO:0000256" key="13">
    <source>
        <dbReference type="SAM" id="MobiDB-lite"/>
    </source>
</evidence>
<dbReference type="PROSITE" id="PS50157">
    <property type="entry name" value="ZINC_FINGER_C2H2_2"/>
    <property type="match status" value="8"/>
</dbReference>
<comment type="similarity">
    <text evidence="3">Belongs to the krueppel C2H2-type zinc-finger protein family.</text>
</comment>
<evidence type="ECO:0000313" key="15">
    <source>
        <dbReference type="EMBL" id="PIO33041.1"/>
    </source>
</evidence>
<evidence type="ECO:0000256" key="4">
    <source>
        <dbReference type="ARBA" id="ARBA00022723"/>
    </source>
</evidence>
<evidence type="ECO:0000256" key="5">
    <source>
        <dbReference type="ARBA" id="ARBA00022737"/>
    </source>
</evidence>
<evidence type="ECO:0000256" key="6">
    <source>
        <dbReference type="ARBA" id="ARBA00022771"/>
    </source>
</evidence>
<organism evidence="15 16">
    <name type="scientific">Aquarana catesbeiana</name>
    <name type="common">American bullfrog</name>
    <name type="synonym">Rana catesbeiana</name>
    <dbReference type="NCBI Taxonomy" id="8400"/>
    <lineage>
        <taxon>Eukaryota</taxon>
        <taxon>Metazoa</taxon>
        <taxon>Chordata</taxon>
        <taxon>Craniata</taxon>
        <taxon>Vertebrata</taxon>
        <taxon>Euteleostomi</taxon>
        <taxon>Amphibia</taxon>
        <taxon>Batrachia</taxon>
        <taxon>Anura</taxon>
        <taxon>Neobatrachia</taxon>
        <taxon>Ranoidea</taxon>
        <taxon>Ranidae</taxon>
        <taxon>Aquarana</taxon>
    </lineage>
</organism>
<dbReference type="Gene3D" id="3.30.160.60">
    <property type="entry name" value="Classic Zinc Finger"/>
    <property type="match status" value="8"/>
</dbReference>
<dbReference type="PANTHER" id="PTHR24394:SF48">
    <property type="entry name" value="ZINC FINGER PROTEIN 771"/>
    <property type="match status" value="1"/>
</dbReference>
<feature type="compositionally biased region" description="Polar residues" evidence="13">
    <location>
        <begin position="132"/>
        <end position="145"/>
    </location>
</feature>
<evidence type="ECO:0000256" key="1">
    <source>
        <dbReference type="ARBA" id="ARBA00003767"/>
    </source>
</evidence>
<keyword evidence="4" id="KW-0479">Metal-binding</keyword>
<dbReference type="EMBL" id="KV928320">
    <property type="protein sequence ID" value="PIO33041.1"/>
    <property type="molecule type" value="Genomic_DNA"/>
</dbReference>
<comment type="subcellular location">
    <subcellularLocation>
        <location evidence="2">Nucleus</location>
    </subcellularLocation>
</comment>
<feature type="domain" description="C2H2-type" evidence="14">
    <location>
        <begin position="509"/>
        <end position="533"/>
    </location>
</feature>
<feature type="region of interest" description="Disordered" evidence="13">
    <location>
        <begin position="246"/>
        <end position="305"/>
    </location>
</feature>
<feature type="domain" description="C2H2-type" evidence="14">
    <location>
        <begin position="425"/>
        <end position="452"/>
    </location>
</feature>
<gene>
    <name evidence="15" type="ORF">AB205_0121690</name>
</gene>
<dbReference type="GO" id="GO:0008270">
    <property type="term" value="F:zinc ion binding"/>
    <property type="evidence" value="ECO:0007669"/>
    <property type="project" value="UniProtKB-KW"/>
</dbReference>
<dbReference type="InterPro" id="IPR036236">
    <property type="entry name" value="Znf_C2H2_sf"/>
</dbReference>
<dbReference type="PANTHER" id="PTHR24394">
    <property type="entry name" value="ZINC FINGER PROTEIN"/>
    <property type="match status" value="1"/>
</dbReference>
<protein>
    <recommendedName>
        <fullName evidence="14">C2H2-type domain-containing protein</fullName>
    </recommendedName>
</protein>
<keyword evidence="16" id="KW-1185">Reference proteome</keyword>
<dbReference type="CDD" id="cd07765">
    <property type="entry name" value="KRAB_A-box"/>
    <property type="match status" value="1"/>
</dbReference>
<evidence type="ECO:0000259" key="14">
    <source>
        <dbReference type="PROSITE" id="PS50157"/>
    </source>
</evidence>
<keyword evidence="6 12" id="KW-0863">Zinc-finger</keyword>
<dbReference type="FunFam" id="3.30.160.60:FF:001270">
    <property type="entry name" value="zinc finger protein 583 isoform X1"/>
    <property type="match status" value="1"/>
</dbReference>